<evidence type="ECO:0000313" key="2">
    <source>
        <dbReference type="EMBL" id="USW58494.1"/>
    </source>
</evidence>
<protein>
    <submittedName>
        <fullName evidence="2">Uncharacterized protein</fullName>
    </submittedName>
</protein>
<name>A0A9Q9B089_9PEZI</name>
<keyword evidence="3" id="KW-1185">Reference proteome</keyword>
<dbReference type="OrthoDB" id="3944128at2759"/>
<proteinExistence type="predicted"/>
<organism evidence="2 3">
    <name type="scientific">Septoria linicola</name>
    <dbReference type="NCBI Taxonomy" id="215465"/>
    <lineage>
        <taxon>Eukaryota</taxon>
        <taxon>Fungi</taxon>
        <taxon>Dikarya</taxon>
        <taxon>Ascomycota</taxon>
        <taxon>Pezizomycotina</taxon>
        <taxon>Dothideomycetes</taxon>
        <taxon>Dothideomycetidae</taxon>
        <taxon>Mycosphaerellales</taxon>
        <taxon>Mycosphaerellaceae</taxon>
        <taxon>Septoria</taxon>
    </lineage>
</organism>
<dbReference type="EMBL" id="CP099428">
    <property type="protein sequence ID" value="USW58494.1"/>
    <property type="molecule type" value="Genomic_DNA"/>
</dbReference>
<feature type="region of interest" description="Disordered" evidence="1">
    <location>
        <begin position="393"/>
        <end position="420"/>
    </location>
</feature>
<feature type="region of interest" description="Disordered" evidence="1">
    <location>
        <begin position="467"/>
        <end position="499"/>
    </location>
</feature>
<dbReference type="Proteomes" id="UP001056384">
    <property type="component" value="Chromosome 11"/>
</dbReference>
<sequence length="720" mass="75990">MVMEISFRITQNSEYQSTGTVDPAYTYTNFSGPVSATSLTTLCRDGYPRVIGDGSYLAISTTTVPHGTYTVTTTAPRSFTTPMPCSINPSDCANLWRSFASATSVSLVFANTSFPEPPCALTGTSVPFEAVACVNTLGEGYSSGIIASSIELLYWPVRTASHFCTRTTFDITAKVTVSGRDTFRPTIEVTPTGPPATFVADGLTITSPTVALSFSALRRGDGCGPTIEHTILPIPPEQLSSVRGARVGYFQEPFEFADLNWMCESPNGTFTVQDSNGENCYQDVQGDAYWWASPQADWSRGDRTKMTILNNYKPYVVPDPKFATDELYKLWGTSAFWWVDGVFDPPIALTQASDAAGPTLPGDYPALTAAPTGLVASSTAASPANTITAMTEPTAQADELNNNDRQSTRPEASLQQGNHPITGIGGFIASGLGTIQESSSSAAFVSSMDLASMESLSLPTGTGLTASGVGVGASSQQATSPPDQSTASKDSTTSLGSLSPSVVSIPISTVESGSSAVIQGTENTSTRNSCITVLALWLAGSSPQSWGLVVVAEKSLSSSLLATRYASQRPASRFLARCPRKDGGQIFQYPSSSNGTTRNLSAKLMNSSTHATRNIRIAIFTRELDPSTAFTPLNTLSTTTTSTKMPTGCTQKNPPILPLNSQAPFPSGPNGSGGTKPIWVNPLNQKALAQIIAYLASPPLFNRNFLAKPLPGSETACLIC</sequence>
<feature type="compositionally biased region" description="Polar residues" evidence="1">
    <location>
        <begin position="473"/>
        <end position="490"/>
    </location>
</feature>
<feature type="compositionally biased region" description="Polar residues" evidence="1">
    <location>
        <begin position="393"/>
        <end position="419"/>
    </location>
</feature>
<accession>A0A9Q9B089</accession>
<gene>
    <name evidence="2" type="ORF">Slin15195_G118130</name>
</gene>
<evidence type="ECO:0000256" key="1">
    <source>
        <dbReference type="SAM" id="MobiDB-lite"/>
    </source>
</evidence>
<reference evidence="2" key="1">
    <citation type="submission" date="2022-06" db="EMBL/GenBank/DDBJ databases">
        <title>Complete genome sequences of two strains of the flax pathogen Septoria linicola.</title>
        <authorList>
            <person name="Lapalu N."/>
            <person name="Simon A."/>
            <person name="Demenou B."/>
            <person name="Paumier D."/>
            <person name="Guillot M.-P."/>
            <person name="Gout L."/>
            <person name="Valade R."/>
        </authorList>
    </citation>
    <scope>NUCLEOTIDE SEQUENCE</scope>
    <source>
        <strain evidence="2">SE15195</strain>
    </source>
</reference>
<evidence type="ECO:0000313" key="3">
    <source>
        <dbReference type="Proteomes" id="UP001056384"/>
    </source>
</evidence>
<dbReference type="AlphaFoldDB" id="A0A9Q9B089"/>